<dbReference type="PROSITE" id="PS50089">
    <property type="entry name" value="ZF_RING_2"/>
    <property type="match status" value="1"/>
</dbReference>
<dbReference type="Proteomes" id="UP001189429">
    <property type="component" value="Unassembled WGS sequence"/>
</dbReference>
<dbReference type="EMBL" id="CAUYUJ010015115">
    <property type="protein sequence ID" value="CAK0850024.1"/>
    <property type="molecule type" value="Genomic_DNA"/>
</dbReference>
<dbReference type="PANTHER" id="PTHR45969:SF81">
    <property type="entry name" value="OS08G0157400 PROTEIN"/>
    <property type="match status" value="1"/>
</dbReference>
<reference evidence="7" key="1">
    <citation type="submission" date="2023-10" db="EMBL/GenBank/DDBJ databases">
        <authorList>
            <person name="Chen Y."/>
            <person name="Shah S."/>
            <person name="Dougan E. K."/>
            <person name="Thang M."/>
            <person name="Chan C."/>
        </authorList>
    </citation>
    <scope>NUCLEOTIDE SEQUENCE [LARGE SCALE GENOMIC DNA]</scope>
</reference>
<keyword evidence="1" id="KW-0479">Metal-binding</keyword>
<name>A0ABN9TUV7_9DINO</name>
<evidence type="ECO:0000256" key="1">
    <source>
        <dbReference type="ARBA" id="ARBA00022723"/>
    </source>
</evidence>
<proteinExistence type="predicted"/>
<comment type="caution">
    <text evidence="7">The sequence shown here is derived from an EMBL/GenBank/DDBJ whole genome shotgun (WGS) entry which is preliminary data.</text>
</comment>
<dbReference type="InterPro" id="IPR001841">
    <property type="entry name" value="Znf_RING"/>
</dbReference>
<evidence type="ECO:0000256" key="3">
    <source>
        <dbReference type="ARBA" id="ARBA00022833"/>
    </source>
</evidence>
<feature type="region of interest" description="Disordered" evidence="5">
    <location>
        <begin position="1"/>
        <end position="64"/>
    </location>
</feature>
<evidence type="ECO:0000256" key="4">
    <source>
        <dbReference type="PROSITE-ProRule" id="PRU00175"/>
    </source>
</evidence>
<evidence type="ECO:0000259" key="6">
    <source>
        <dbReference type="PROSITE" id="PS50089"/>
    </source>
</evidence>
<dbReference type="SUPFAM" id="SSF57850">
    <property type="entry name" value="RING/U-box"/>
    <property type="match status" value="1"/>
</dbReference>
<feature type="compositionally biased region" description="Gly residues" evidence="5">
    <location>
        <begin position="48"/>
        <end position="61"/>
    </location>
</feature>
<dbReference type="Pfam" id="PF13639">
    <property type="entry name" value="zf-RING_2"/>
    <property type="match status" value="1"/>
</dbReference>
<feature type="domain" description="RING-type" evidence="6">
    <location>
        <begin position="135"/>
        <end position="182"/>
    </location>
</feature>
<evidence type="ECO:0000256" key="2">
    <source>
        <dbReference type="ARBA" id="ARBA00022771"/>
    </source>
</evidence>
<dbReference type="PANTHER" id="PTHR45969">
    <property type="entry name" value="RING ZINC FINGER PROTEIN-RELATED"/>
    <property type="match status" value="1"/>
</dbReference>
<organism evidence="7 8">
    <name type="scientific">Prorocentrum cordatum</name>
    <dbReference type="NCBI Taxonomy" id="2364126"/>
    <lineage>
        <taxon>Eukaryota</taxon>
        <taxon>Sar</taxon>
        <taxon>Alveolata</taxon>
        <taxon>Dinophyceae</taxon>
        <taxon>Prorocentrales</taxon>
        <taxon>Prorocentraceae</taxon>
        <taxon>Prorocentrum</taxon>
    </lineage>
</organism>
<protein>
    <recommendedName>
        <fullName evidence="6">RING-type domain-containing protein</fullName>
    </recommendedName>
</protein>
<evidence type="ECO:0000256" key="5">
    <source>
        <dbReference type="SAM" id="MobiDB-lite"/>
    </source>
</evidence>
<dbReference type="Gene3D" id="3.30.40.10">
    <property type="entry name" value="Zinc/RING finger domain, C3HC4 (zinc finger)"/>
    <property type="match status" value="1"/>
</dbReference>
<dbReference type="InterPro" id="IPR013083">
    <property type="entry name" value="Znf_RING/FYVE/PHD"/>
</dbReference>
<sequence>MRGHPRDPLQPGPAAAWDRRRGAVRSCPPGSGRSSRSRHQPGLLREALGGGGQSSGLGLIPGPGAAFDRVPLGGGGHGGGGHRQPRTAGGTLHFTVLVPVLLRPPQRTEEEVAGIGTTWTLTDDKDPEALRASTCGVCLDPFEEGYGYGCVLLVRHPPEVWHADCIRRWLRQGQAQTCPLCRAPVGPDAGAVPTPPTIALEVRVALPMQNAGPVLTQDLFRDLLYLALLPATGQASRTFEGHLPAALGGGHVFATVGTLPGGPAGGAPGGLAAALPTPADLSEVVRQLTAAALGASGLPVGAGAAGGGPPGLWA</sequence>
<evidence type="ECO:0000313" key="7">
    <source>
        <dbReference type="EMBL" id="CAK0850024.1"/>
    </source>
</evidence>
<keyword evidence="2 4" id="KW-0863">Zinc-finger</keyword>
<evidence type="ECO:0000313" key="8">
    <source>
        <dbReference type="Proteomes" id="UP001189429"/>
    </source>
</evidence>
<accession>A0ABN9TUV7</accession>
<keyword evidence="8" id="KW-1185">Reference proteome</keyword>
<gene>
    <name evidence="7" type="ORF">PCOR1329_LOCUS42569</name>
</gene>
<keyword evidence="3" id="KW-0862">Zinc</keyword>
<feature type="compositionally biased region" description="Low complexity" evidence="5">
    <location>
        <begin position="25"/>
        <end position="34"/>
    </location>
</feature>
<feature type="non-terminal residue" evidence="7">
    <location>
        <position position="314"/>
    </location>
</feature>